<dbReference type="SUPFAM" id="SSF51905">
    <property type="entry name" value="FAD/NAD(P)-binding domain"/>
    <property type="match status" value="1"/>
</dbReference>
<comment type="similarity">
    <text evidence="2">Belongs to the prenylcysteine oxidase family.</text>
</comment>
<dbReference type="PANTHER" id="PTHR15944">
    <property type="entry name" value="FARNESYLCYSTEINE LYASE"/>
    <property type="match status" value="1"/>
</dbReference>
<dbReference type="Proteomes" id="UP000326757">
    <property type="component" value="Unassembled WGS sequence"/>
</dbReference>
<dbReference type="PANTHER" id="PTHR15944:SF0">
    <property type="entry name" value="PRENYLCYSTEINE LYASE DOMAIN-CONTAINING PROTEIN"/>
    <property type="match status" value="1"/>
</dbReference>
<evidence type="ECO:0000259" key="10">
    <source>
        <dbReference type="Pfam" id="PF07156"/>
    </source>
</evidence>
<gene>
    <name evidence="11" type="ORF">EYC80_007822</name>
</gene>
<keyword evidence="5" id="KW-0274">FAD</keyword>
<dbReference type="InterPro" id="IPR036188">
    <property type="entry name" value="FAD/NAD-bd_sf"/>
</dbReference>
<evidence type="ECO:0000256" key="7">
    <source>
        <dbReference type="ARBA" id="ARBA00023180"/>
    </source>
</evidence>
<dbReference type="GO" id="GO:0030327">
    <property type="term" value="P:prenylated protein catabolic process"/>
    <property type="evidence" value="ECO:0007669"/>
    <property type="project" value="TreeGrafter"/>
</dbReference>
<keyword evidence="9" id="KW-0812">Transmembrane</keyword>
<accession>A0A5N6JUH4</accession>
<dbReference type="GO" id="GO:0001735">
    <property type="term" value="F:prenylcysteine oxidase activity"/>
    <property type="evidence" value="ECO:0007669"/>
    <property type="project" value="InterPro"/>
</dbReference>
<evidence type="ECO:0000256" key="4">
    <source>
        <dbReference type="ARBA" id="ARBA00022729"/>
    </source>
</evidence>
<evidence type="ECO:0000256" key="3">
    <source>
        <dbReference type="ARBA" id="ARBA00022630"/>
    </source>
</evidence>
<evidence type="ECO:0000313" key="11">
    <source>
        <dbReference type="EMBL" id="KAB8292076.1"/>
    </source>
</evidence>
<protein>
    <recommendedName>
        <fullName evidence="10">Prenylcysteine lyase domain-containing protein</fullName>
    </recommendedName>
</protein>
<evidence type="ECO:0000313" key="12">
    <source>
        <dbReference type="Proteomes" id="UP000326757"/>
    </source>
</evidence>
<keyword evidence="9" id="KW-0472">Membrane</keyword>
<name>A0A5N6JUH4_MONLA</name>
<keyword evidence="9" id="KW-1133">Transmembrane helix</keyword>
<keyword evidence="12" id="KW-1185">Reference proteome</keyword>
<evidence type="ECO:0000256" key="9">
    <source>
        <dbReference type="SAM" id="Phobius"/>
    </source>
</evidence>
<organism evidence="11 12">
    <name type="scientific">Monilinia laxa</name>
    <name type="common">Brown rot fungus</name>
    <name type="synonym">Sclerotinia laxa</name>
    <dbReference type="NCBI Taxonomy" id="61186"/>
    <lineage>
        <taxon>Eukaryota</taxon>
        <taxon>Fungi</taxon>
        <taxon>Dikarya</taxon>
        <taxon>Ascomycota</taxon>
        <taxon>Pezizomycotina</taxon>
        <taxon>Leotiomycetes</taxon>
        <taxon>Helotiales</taxon>
        <taxon>Sclerotiniaceae</taxon>
        <taxon>Monilinia</taxon>
    </lineage>
</organism>
<evidence type="ECO:0000256" key="8">
    <source>
        <dbReference type="SAM" id="MobiDB-lite"/>
    </source>
</evidence>
<dbReference type="OrthoDB" id="437369at2759"/>
<feature type="compositionally biased region" description="Polar residues" evidence="8">
    <location>
        <begin position="15"/>
        <end position="33"/>
    </location>
</feature>
<evidence type="ECO:0000256" key="1">
    <source>
        <dbReference type="ARBA" id="ARBA00001974"/>
    </source>
</evidence>
<dbReference type="InterPro" id="IPR010795">
    <property type="entry name" value="Prenylcys_lyase"/>
</dbReference>
<feature type="transmembrane region" description="Helical" evidence="9">
    <location>
        <begin position="50"/>
        <end position="75"/>
    </location>
</feature>
<sequence>MTNKTYTSLPPPPYTSQAPPEYSENSPLISNSFEYPRSDSRTGRDKNAKVFLTTLLALTATLLTAGIIIGLEIFLPSINSPHPEIEVVEIKVGIVGAGPAGIAAARGVRNEILTHAAILRDQNLDLNVEIIIYEQKTRIGGRMTVEDTSPMVIEVEDVAGGAFDGDLLETIGGVLEEKQESVMSQGEELGVGKVAFFDPTHIIAETYRPYTTTPWSRYLSLLIKYGTSIWRAPKVPMGTMNSFNSFLRTMAATNPSTGSVQEMIRVMSKQYTWVPFSIPASNRLEMNGIGDNYVRDILAPQVRRHTGQSIEDLSDLALSMALEREEIGCQKPANSGVFQMMMDNALKDSGAKLRVSSKVTKVLWEEITEGYENWILQWEDVLDHEVPSNAEVLDKIIIASPSNYSGLLGHMDNQEQFTSYNIEHDIEYQPVYVTFFLAPSPISSSLLNSGSSLPAQLLPVINPHDPKDPAFDSIIELSLLRSIVGYDSSTKYMYRLLSSQPVTNVSLVTSLGITEDITESWTQHKIPYAYPLMQALPPKEIKGDFQLGKNIWTTNGAEGPLGSSVELAWTMGENVGRLLYLDYHDFAKYHVAVHDYQKKSSPS</sequence>
<feature type="domain" description="Prenylcysteine lyase" evidence="10">
    <location>
        <begin position="214"/>
        <end position="584"/>
    </location>
</feature>
<evidence type="ECO:0000256" key="6">
    <source>
        <dbReference type="ARBA" id="ARBA00023002"/>
    </source>
</evidence>
<comment type="cofactor">
    <cofactor evidence="1">
        <name>FAD</name>
        <dbReference type="ChEBI" id="CHEBI:57692"/>
    </cofactor>
</comment>
<comment type="caution">
    <text evidence="11">The sequence shown here is derived from an EMBL/GenBank/DDBJ whole genome shotgun (WGS) entry which is preliminary data.</text>
</comment>
<feature type="region of interest" description="Disordered" evidence="8">
    <location>
        <begin position="1"/>
        <end position="43"/>
    </location>
</feature>
<dbReference type="Gene3D" id="3.50.50.60">
    <property type="entry name" value="FAD/NAD(P)-binding domain"/>
    <property type="match status" value="1"/>
</dbReference>
<keyword evidence="4" id="KW-0732">Signal</keyword>
<reference evidence="11 12" key="1">
    <citation type="submission" date="2019-06" db="EMBL/GenBank/DDBJ databases">
        <title>Genome Sequence of the Brown Rot Fungal Pathogen Monilinia laxa.</title>
        <authorList>
            <person name="De Miccolis Angelini R.M."/>
            <person name="Landi L."/>
            <person name="Abate D."/>
            <person name="Pollastro S."/>
            <person name="Romanazzi G."/>
            <person name="Faretra F."/>
        </authorList>
    </citation>
    <scope>NUCLEOTIDE SEQUENCE [LARGE SCALE GENOMIC DNA]</scope>
    <source>
        <strain evidence="11 12">Mlax316</strain>
    </source>
</reference>
<evidence type="ECO:0000256" key="5">
    <source>
        <dbReference type="ARBA" id="ARBA00022827"/>
    </source>
</evidence>
<keyword evidence="3" id="KW-0285">Flavoprotein</keyword>
<dbReference type="EMBL" id="VIGI01000013">
    <property type="protein sequence ID" value="KAB8292076.1"/>
    <property type="molecule type" value="Genomic_DNA"/>
</dbReference>
<dbReference type="AlphaFoldDB" id="A0A5N6JUH4"/>
<dbReference type="InterPro" id="IPR017046">
    <property type="entry name" value="Prenylcysteine_Oxase1"/>
</dbReference>
<keyword evidence="7" id="KW-0325">Glycoprotein</keyword>
<dbReference type="GO" id="GO:0030328">
    <property type="term" value="P:prenylcysteine catabolic process"/>
    <property type="evidence" value="ECO:0007669"/>
    <property type="project" value="InterPro"/>
</dbReference>
<proteinExistence type="inferred from homology"/>
<keyword evidence="6" id="KW-0560">Oxidoreductase</keyword>
<dbReference type="Pfam" id="PF07156">
    <property type="entry name" value="Prenylcys_lyase"/>
    <property type="match status" value="1"/>
</dbReference>
<evidence type="ECO:0000256" key="2">
    <source>
        <dbReference type="ARBA" id="ARBA00009967"/>
    </source>
</evidence>